<proteinExistence type="predicted"/>
<dbReference type="AlphaFoldDB" id="L9X130"/>
<dbReference type="InterPro" id="IPR041633">
    <property type="entry name" value="Polbeta"/>
</dbReference>
<dbReference type="InterPro" id="IPR052930">
    <property type="entry name" value="TA_antitoxin_MntA"/>
</dbReference>
<reference evidence="2 3" key="1">
    <citation type="journal article" date="2014" name="PLoS Genet.">
        <title>Phylogenetically driven sequencing of extremely halophilic archaea reveals strategies for static and dynamic osmo-response.</title>
        <authorList>
            <person name="Becker E.A."/>
            <person name="Seitzer P.M."/>
            <person name="Tritt A."/>
            <person name="Larsen D."/>
            <person name="Krusor M."/>
            <person name="Yao A.I."/>
            <person name="Wu D."/>
            <person name="Madern D."/>
            <person name="Eisen J.A."/>
            <person name="Darling A.E."/>
            <person name="Facciotti M.T."/>
        </authorList>
    </citation>
    <scope>NUCLEOTIDE SEQUENCE [LARGE SCALE GENOMIC DNA]</scope>
    <source>
        <strain evidence="2 3">DSM 10524</strain>
    </source>
</reference>
<evidence type="ECO:0000313" key="2">
    <source>
        <dbReference type="EMBL" id="ELY55459.1"/>
    </source>
</evidence>
<dbReference type="Pfam" id="PF18765">
    <property type="entry name" value="Polbeta"/>
    <property type="match status" value="1"/>
</dbReference>
<dbReference type="SUPFAM" id="SSF81301">
    <property type="entry name" value="Nucleotidyltransferase"/>
    <property type="match status" value="1"/>
</dbReference>
<sequence>MAHKPSRGVGGGITEGSDRALEAVVDLEGLRATLDDTDVRYAVVFGSVASGTVSPASDLGLCIRFAEPCPRRERFRQRNRLDAAVQSETDRFVDVSDLEALPDTVALNALRDGILVYGEAATKTADERRLARRVADSSGRRERRRRDFIDRLAEGDVCWSTKRSSSTGSS</sequence>
<dbReference type="Proteomes" id="UP000011688">
    <property type="component" value="Unassembled WGS sequence"/>
</dbReference>
<dbReference type="PANTHER" id="PTHR43852">
    <property type="entry name" value="NUCLEOTIDYLTRANSFERASE"/>
    <property type="match status" value="1"/>
</dbReference>
<gene>
    <name evidence="2" type="ORF">C491_17137</name>
</gene>
<dbReference type="Gene3D" id="3.30.460.10">
    <property type="entry name" value="Beta Polymerase, domain 2"/>
    <property type="match status" value="1"/>
</dbReference>
<dbReference type="PANTHER" id="PTHR43852:SF2">
    <property type="entry name" value="PROTEIN ADENYLYLTRANSFERASE MNTA"/>
    <property type="match status" value="1"/>
</dbReference>
<name>L9X130_9EURY</name>
<dbReference type="EMBL" id="AOIB01000031">
    <property type="protein sequence ID" value="ELY55459.1"/>
    <property type="molecule type" value="Genomic_DNA"/>
</dbReference>
<dbReference type="InterPro" id="IPR043519">
    <property type="entry name" value="NT_sf"/>
</dbReference>
<evidence type="ECO:0000313" key="3">
    <source>
        <dbReference type="Proteomes" id="UP000011688"/>
    </source>
</evidence>
<evidence type="ECO:0000259" key="1">
    <source>
        <dbReference type="Pfam" id="PF18765"/>
    </source>
</evidence>
<dbReference type="STRING" id="1227497.C491_17137"/>
<dbReference type="RefSeq" id="WP_005558365.1">
    <property type="nucleotide sequence ID" value="NZ_AOIB01000031.1"/>
</dbReference>
<keyword evidence="3" id="KW-1185">Reference proteome</keyword>
<protein>
    <submittedName>
        <fullName evidence="2">DNA polymerase beta domain-containing protein</fullName>
    </submittedName>
</protein>
<accession>L9X130</accession>
<dbReference type="eggNOG" id="arCOG02105">
    <property type="taxonomic scope" value="Archaea"/>
</dbReference>
<comment type="caution">
    <text evidence="2">The sequence shown here is derived from an EMBL/GenBank/DDBJ whole genome shotgun (WGS) entry which is preliminary data.</text>
</comment>
<dbReference type="CDD" id="cd05403">
    <property type="entry name" value="NT_KNTase_like"/>
    <property type="match status" value="1"/>
</dbReference>
<organism evidence="2 3">
    <name type="scientific">Natronococcus amylolyticus DSM 10524</name>
    <dbReference type="NCBI Taxonomy" id="1227497"/>
    <lineage>
        <taxon>Archaea</taxon>
        <taxon>Methanobacteriati</taxon>
        <taxon>Methanobacteriota</taxon>
        <taxon>Stenosarchaea group</taxon>
        <taxon>Halobacteria</taxon>
        <taxon>Halobacteriales</taxon>
        <taxon>Natrialbaceae</taxon>
        <taxon>Natronococcus</taxon>
    </lineage>
</organism>
<feature type="domain" description="Polymerase beta nucleotidyltransferase" evidence="1">
    <location>
        <begin position="35"/>
        <end position="119"/>
    </location>
</feature>